<gene>
    <name evidence="3" type="ORF">SAE02_33470</name>
</gene>
<proteinExistence type="inferred from homology"/>
<dbReference type="Proteomes" id="UP000321523">
    <property type="component" value="Unassembled WGS sequence"/>
</dbReference>
<dbReference type="AlphaFoldDB" id="A0A512DRT3"/>
<dbReference type="CDD" id="cd16282">
    <property type="entry name" value="metallo-hydrolase-like_MBL-fold"/>
    <property type="match status" value="1"/>
</dbReference>
<comment type="similarity">
    <text evidence="1">Belongs to the metallo-beta-lactamase superfamily. Class-B beta-lactamase family.</text>
</comment>
<feature type="domain" description="Metallo-beta-lactamase" evidence="2">
    <location>
        <begin position="53"/>
        <end position="233"/>
    </location>
</feature>
<evidence type="ECO:0000313" key="4">
    <source>
        <dbReference type="Proteomes" id="UP000321523"/>
    </source>
</evidence>
<dbReference type="InterPro" id="IPR050855">
    <property type="entry name" value="NDM-1-like"/>
</dbReference>
<comment type="caution">
    <text evidence="3">The sequence shown here is derived from an EMBL/GenBank/DDBJ whole genome shotgun (WGS) entry which is preliminary data.</text>
</comment>
<dbReference type="SUPFAM" id="SSF56281">
    <property type="entry name" value="Metallo-hydrolase/oxidoreductase"/>
    <property type="match status" value="1"/>
</dbReference>
<sequence length="309" mass="33546">MRLILTIVLCVAWTLPGWAAGPTYRLEPRRIALDTYVFEGAVEHFTQENGGNILNSGFIVTDEGVIVIQTGPSLRYGEEMRAAIAKVTGKPILKVFVSNQHPDYFLGSQAFADVPIAALPGTIDGIRVEGRAVTENMYRLVGDWMRGTDAVVPTEAVLPATQVYGGHRLRLISLSGHTPADLAIYDETTRVLFAGGLVFSDRAPTTPHADIPRWLESLDVLAALDVAVLVPNHGTVRSDGSAISQTRDYLDWLTAALSRAAEGGLDMTEAMALGIPPRFSSLAVVQEEFIRSVAHLYPKIEQSVLIKIN</sequence>
<dbReference type="Gene3D" id="3.60.15.10">
    <property type="entry name" value="Ribonuclease Z/Hydroxyacylglutathione hydrolase-like"/>
    <property type="match status" value="1"/>
</dbReference>
<keyword evidence="4" id="KW-1185">Reference proteome</keyword>
<accession>A0A512DRT3</accession>
<evidence type="ECO:0000259" key="2">
    <source>
        <dbReference type="SMART" id="SM00849"/>
    </source>
</evidence>
<organism evidence="3 4">
    <name type="scientific">Skermanella aerolata</name>
    <dbReference type="NCBI Taxonomy" id="393310"/>
    <lineage>
        <taxon>Bacteria</taxon>
        <taxon>Pseudomonadati</taxon>
        <taxon>Pseudomonadota</taxon>
        <taxon>Alphaproteobacteria</taxon>
        <taxon>Rhodospirillales</taxon>
        <taxon>Azospirillaceae</taxon>
        <taxon>Skermanella</taxon>
    </lineage>
</organism>
<dbReference type="EMBL" id="BJYZ01000014">
    <property type="protein sequence ID" value="GEO39199.1"/>
    <property type="molecule type" value="Genomic_DNA"/>
</dbReference>
<dbReference type="InterPro" id="IPR001279">
    <property type="entry name" value="Metallo-B-lactamas"/>
</dbReference>
<dbReference type="GO" id="GO:0017001">
    <property type="term" value="P:antibiotic catabolic process"/>
    <property type="evidence" value="ECO:0007669"/>
    <property type="project" value="UniProtKB-ARBA"/>
</dbReference>
<dbReference type="NCBIfam" id="TIGR04558">
    <property type="entry name" value="SoxH_rel_PQQ_1"/>
    <property type="match status" value="1"/>
</dbReference>
<dbReference type="RefSeq" id="WP_044432641.1">
    <property type="nucleotide sequence ID" value="NZ_BJYZ01000014.1"/>
</dbReference>
<dbReference type="OrthoDB" id="420651at2"/>
<dbReference type="SMART" id="SM00849">
    <property type="entry name" value="Lactamase_B"/>
    <property type="match status" value="1"/>
</dbReference>
<dbReference type="PANTHER" id="PTHR42951:SF4">
    <property type="entry name" value="ACYL-COENZYME A THIOESTERASE MBLAC2"/>
    <property type="match status" value="1"/>
</dbReference>
<evidence type="ECO:0000256" key="1">
    <source>
        <dbReference type="ARBA" id="ARBA00005250"/>
    </source>
</evidence>
<dbReference type="InterPro" id="IPR030811">
    <property type="entry name" value="SoxH-rel_PQQ_1"/>
</dbReference>
<protein>
    <recommendedName>
        <fullName evidence="2">Metallo-beta-lactamase domain-containing protein</fullName>
    </recommendedName>
</protein>
<dbReference type="Pfam" id="PF00753">
    <property type="entry name" value="Lactamase_B"/>
    <property type="match status" value="1"/>
</dbReference>
<evidence type="ECO:0000313" key="3">
    <source>
        <dbReference type="EMBL" id="GEO39199.1"/>
    </source>
</evidence>
<dbReference type="InterPro" id="IPR036866">
    <property type="entry name" value="RibonucZ/Hydroxyglut_hydro"/>
</dbReference>
<name>A0A512DRT3_9PROT</name>
<reference evidence="3 4" key="1">
    <citation type="submission" date="2019-07" db="EMBL/GenBank/DDBJ databases">
        <title>Whole genome shotgun sequence of Skermanella aerolata NBRC 106429.</title>
        <authorList>
            <person name="Hosoyama A."/>
            <person name="Uohara A."/>
            <person name="Ohji S."/>
            <person name="Ichikawa N."/>
        </authorList>
    </citation>
    <scope>NUCLEOTIDE SEQUENCE [LARGE SCALE GENOMIC DNA]</scope>
    <source>
        <strain evidence="3 4">NBRC 106429</strain>
    </source>
</reference>
<dbReference type="PANTHER" id="PTHR42951">
    <property type="entry name" value="METALLO-BETA-LACTAMASE DOMAIN-CONTAINING"/>
    <property type="match status" value="1"/>
</dbReference>